<gene>
    <name evidence="1" type="ORF">D5086_017008</name>
</gene>
<dbReference type="EMBL" id="RCHU02000008">
    <property type="protein sequence ID" value="KAL3582676.1"/>
    <property type="molecule type" value="Genomic_DNA"/>
</dbReference>
<organism evidence="1 2">
    <name type="scientific">Populus alba</name>
    <name type="common">White poplar</name>
    <dbReference type="NCBI Taxonomy" id="43335"/>
    <lineage>
        <taxon>Eukaryota</taxon>
        <taxon>Viridiplantae</taxon>
        <taxon>Streptophyta</taxon>
        <taxon>Embryophyta</taxon>
        <taxon>Tracheophyta</taxon>
        <taxon>Spermatophyta</taxon>
        <taxon>Magnoliopsida</taxon>
        <taxon>eudicotyledons</taxon>
        <taxon>Gunneridae</taxon>
        <taxon>Pentapetalae</taxon>
        <taxon>rosids</taxon>
        <taxon>fabids</taxon>
        <taxon>Malpighiales</taxon>
        <taxon>Salicaceae</taxon>
        <taxon>Saliceae</taxon>
        <taxon>Populus</taxon>
    </lineage>
</organism>
<protein>
    <submittedName>
        <fullName evidence="1">Uncharacterized protein</fullName>
    </submittedName>
</protein>
<name>A0ACC4BWQ8_POPAL</name>
<proteinExistence type="predicted"/>
<keyword evidence="2" id="KW-1185">Reference proteome</keyword>
<evidence type="ECO:0000313" key="2">
    <source>
        <dbReference type="Proteomes" id="UP000309997"/>
    </source>
</evidence>
<dbReference type="Proteomes" id="UP000309997">
    <property type="component" value="Unassembled WGS sequence"/>
</dbReference>
<evidence type="ECO:0000313" key="1">
    <source>
        <dbReference type="EMBL" id="KAL3582676.1"/>
    </source>
</evidence>
<reference evidence="1 2" key="1">
    <citation type="journal article" date="2024" name="Plant Biotechnol. J.">
        <title>Genome and CRISPR/Cas9 system of a widespread forest tree (Populus alba) in the world.</title>
        <authorList>
            <person name="Liu Y.J."/>
            <person name="Jiang P.F."/>
            <person name="Han X.M."/>
            <person name="Li X.Y."/>
            <person name="Wang H.M."/>
            <person name="Wang Y.J."/>
            <person name="Wang X.X."/>
            <person name="Zeng Q.Y."/>
        </authorList>
    </citation>
    <scope>NUCLEOTIDE SEQUENCE [LARGE SCALE GENOMIC DNA]</scope>
    <source>
        <strain evidence="2">cv. PAL-ZL1</strain>
    </source>
</reference>
<sequence length="949" mass="105655">MLKQLLGKLPRKSSKSTANRDHGGNHAANSNASTGSRSSNGKSANSNISSVAANNSAPDVSQNLGNKIHQGVNPKMNGDLGFSQYEGLPGFKDVPSSEKQSLFIRKLNMCCVVFDFTEPMKNLKEKEIKRQTLQELVDYVTSVSGKFSEAAMQEVMKMVSANLFRTFTPQPRENKVVDGVDLEEDEPSMDSAWPHLQIVYEVFLRFVSSAETDAKLAKRYIDQPFILKLLDLFDSEDPREREYLKTILHRIYGKFMVHRPFIRKAINNIFYQFIFETEKYNGIAELLEILGSIINGFALPLKEEHKMFLVRAMIPLHKPSSKEVMFLNELEEVLEATQLPEFQRCMVPLFQQLARCLNSSHFQVAERALFLWNNDPIENLIIQNRKEDEKKEVEIKARSEAAWKRLEEIATQKAASDAMVVAPRKALTCSASVTAASLRSVCEVSFLLLFPGPCLDFATFTSFNSGPCVIISSISVVALKLDLGKNDGGRKGLYLWNNDHIENLIRQNSKARLPIIFPALEKNGRNHWNQAVISLPSNVAGNSAICTGTVCWIRPGVSSWTHVDDEGRIKLVILLVLAVTHEGAIDHRKERLNLSTMCSEFNKPCKIRVSLCKSELVDFDERTSPTEIRKEIGRCYELIHRLGRGVVYLGSSRMGPDHPHYSQALELGREVANLLDCTSWTGAGPGLMDAATKGALEAGKPVGGFKIAKEAGEWTASNFHSYLPSETYLTCRFFSARKHGLVDAAVRSSCSDRTAVVALPGGIGTLDEMFEILTLIQLQRIGSELPVPFLVMNYDSYYQKLLDFLGDCENWGTVSKGEVASLWKICENNSEALAYLADFYGLPSSGEERHEIRAGRIVKGAADVVYCPDFVASTCTLRRPFYCFSFSQGIMVIRITLSKPLLLKNSLSQTSTHFCPPAGADSKAVLPSNVMITGLNMLRLESNASSLTF</sequence>
<comment type="caution">
    <text evidence="1">The sequence shown here is derived from an EMBL/GenBank/DDBJ whole genome shotgun (WGS) entry which is preliminary data.</text>
</comment>
<accession>A0ACC4BWQ8</accession>